<evidence type="ECO:0000313" key="1">
    <source>
        <dbReference type="EMBL" id="KOC62448.1"/>
    </source>
</evidence>
<gene>
    <name evidence="1" type="ORF">WH47_05438</name>
</gene>
<protein>
    <recommendedName>
        <fullName evidence="3">Histone-lysine N-methyltransferase SETMAR</fullName>
    </recommendedName>
</protein>
<dbReference type="EMBL" id="KQ414730">
    <property type="protein sequence ID" value="KOC62448.1"/>
    <property type="molecule type" value="Genomic_DNA"/>
</dbReference>
<evidence type="ECO:0008006" key="3">
    <source>
        <dbReference type="Google" id="ProtNLM"/>
    </source>
</evidence>
<evidence type="ECO:0000313" key="2">
    <source>
        <dbReference type="Proteomes" id="UP000053825"/>
    </source>
</evidence>
<dbReference type="Proteomes" id="UP000053825">
    <property type="component" value="Unassembled WGS sequence"/>
</dbReference>
<sequence>MLFAICFVFRVTFEKCTDVYCVQLEKLREAIAVKRPGLLNRNKLRKRTEMKFEILSHPPYSPGIAP</sequence>
<name>A0A0L7QUY3_9HYME</name>
<reference evidence="1 2" key="1">
    <citation type="submission" date="2015-07" db="EMBL/GenBank/DDBJ databases">
        <title>The genome of Habropoda laboriosa.</title>
        <authorList>
            <person name="Pan H."/>
            <person name="Kapheim K."/>
        </authorList>
    </citation>
    <scope>NUCLEOTIDE SEQUENCE [LARGE SCALE GENOMIC DNA]</scope>
    <source>
        <strain evidence="1">0110345459</strain>
    </source>
</reference>
<accession>A0A0L7QUY3</accession>
<keyword evidence="2" id="KW-1185">Reference proteome</keyword>
<proteinExistence type="predicted"/>
<organism evidence="1 2">
    <name type="scientific">Habropoda laboriosa</name>
    <dbReference type="NCBI Taxonomy" id="597456"/>
    <lineage>
        <taxon>Eukaryota</taxon>
        <taxon>Metazoa</taxon>
        <taxon>Ecdysozoa</taxon>
        <taxon>Arthropoda</taxon>
        <taxon>Hexapoda</taxon>
        <taxon>Insecta</taxon>
        <taxon>Pterygota</taxon>
        <taxon>Neoptera</taxon>
        <taxon>Endopterygota</taxon>
        <taxon>Hymenoptera</taxon>
        <taxon>Apocrita</taxon>
        <taxon>Aculeata</taxon>
        <taxon>Apoidea</taxon>
        <taxon>Anthophila</taxon>
        <taxon>Apidae</taxon>
        <taxon>Habropoda</taxon>
    </lineage>
</organism>
<dbReference type="AlphaFoldDB" id="A0A0L7QUY3"/>